<dbReference type="PANTHER" id="PTHR43399:SF4">
    <property type="entry name" value="CELL WALL-ASSOCIATED PROTEASE"/>
    <property type="match status" value="1"/>
</dbReference>
<feature type="active site" description="Charge relay system" evidence="5">
    <location>
        <position position="280"/>
    </location>
</feature>
<dbReference type="SUPFAM" id="SSF52743">
    <property type="entry name" value="Subtilisin-like"/>
    <property type="match status" value="1"/>
</dbReference>
<dbReference type="InterPro" id="IPR023828">
    <property type="entry name" value="Peptidase_S8_Ser-AS"/>
</dbReference>
<dbReference type="PROSITE" id="PS51892">
    <property type="entry name" value="SUBTILASE"/>
    <property type="match status" value="1"/>
</dbReference>
<comment type="similarity">
    <text evidence="1 5">Belongs to the peptidase S8 family.</text>
</comment>
<evidence type="ECO:0000313" key="9">
    <source>
        <dbReference type="Proteomes" id="UP000832097"/>
    </source>
</evidence>
<protein>
    <submittedName>
        <fullName evidence="8">S8 family peptidase</fullName>
    </submittedName>
</protein>
<feature type="active site" description="Charge relay system" evidence="5">
    <location>
        <position position="65"/>
    </location>
</feature>
<dbReference type="PRINTS" id="PR00723">
    <property type="entry name" value="SUBTILISIN"/>
</dbReference>
<accession>A0ABY4BXK3</accession>
<evidence type="ECO:0000259" key="7">
    <source>
        <dbReference type="Pfam" id="PF00082"/>
    </source>
</evidence>
<keyword evidence="9" id="KW-1185">Reference proteome</keyword>
<sequence length="432" mass="44173">MAFVMQRVLRGVVGGLVAGGVVFGAGVSASGAESVPGDWYFEVYGVQESLDAGFDGSGVTVAVIDLQVNPEVPTLQGVDLTVADPFCRDESGAVIPAVSTVVSDAAHGTNSVSLVAGTGAGYPGQIGVRGAAPGAKVLFYSGGRDTAGRLGFVECDDESLEPASYDVLFEQALDDGADIITIQVGSSPVDSALVARAVREGVIVLQGLSNEQVVERTGAGLAGMNGVVGVQAIDAFGNLQNGPDSTDTSVDVAAPGVGLTAQGGPGEVSWEVQTVQSGTSNATPFTAGVLAAVWSKYPEATGNQLLQSLVRNTGTEDHALSRDDGFGYGIVSLRHMLAVDPTQYDDVNPLVVDERTLDEDEAWLVEPRYEEIFPGQQAGDQPATGRPAAGLPGWVVPVVISAVLGVLLLAGVIVLVVVLATRGAASRQIEKG</sequence>
<keyword evidence="6" id="KW-0472">Membrane</keyword>
<dbReference type="InterPro" id="IPR051048">
    <property type="entry name" value="Peptidase_S8/S53_subtilisin"/>
</dbReference>
<name>A0ABY4BXK3_9MICO</name>
<proteinExistence type="inferred from homology"/>
<dbReference type="Pfam" id="PF00082">
    <property type="entry name" value="Peptidase_S8"/>
    <property type="match status" value="1"/>
</dbReference>
<dbReference type="EMBL" id="CP094528">
    <property type="protein sequence ID" value="UOE43947.1"/>
    <property type="molecule type" value="Genomic_DNA"/>
</dbReference>
<evidence type="ECO:0000256" key="3">
    <source>
        <dbReference type="ARBA" id="ARBA00022801"/>
    </source>
</evidence>
<reference evidence="8 9" key="1">
    <citation type="submission" date="2022-03" db="EMBL/GenBank/DDBJ databases">
        <title>Mucilaginibacter sp. isolated from the gut of Protaetia brevitarsis seulensis larvae.</title>
        <authorList>
            <person name="Won M."/>
            <person name="Kim S.-J."/>
            <person name="Kwon S.-W."/>
        </authorList>
    </citation>
    <scope>NUCLEOTIDE SEQUENCE [LARGE SCALE GENOMIC DNA]</scope>
    <source>
        <strain evidence="8 9">CFWR-12</strain>
    </source>
</reference>
<organism evidence="8 9">
    <name type="scientific">Agromyces larvae</name>
    <dbReference type="NCBI Taxonomy" id="2929802"/>
    <lineage>
        <taxon>Bacteria</taxon>
        <taxon>Bacillati</taxon>
        <taxon>Actinomycetota</taxon>
        <taxon>Actinomycetes</taxon>
        <taxon>Micrococcales</taxon>
        <taxon>Microbacteriaceae</taxon>
        <taxon>Agromyces</taxon>
    </lineage>
</organism>
<dbReference type="PANTHER" id="PTHR43399">
    <property type="entry name" value="SUBTILISIN-RELATED"/>
    <property type="match status" value="1"/>
</dbReference>
<feature type="active site" description="Charge relay system" evidence="5">
    <location>
        <position position="107"/>
    </location>
</feature>
<dbReference type="InterPro" id="IPR015500">
    <property type="entry name" value="Peptidase_S8_subtilisin-rel"/>
</dbReference>
<evidence type="ECO:0000256" key="4">
    <source>
        <dbReference type="ARBA" id="ARBA00022825"/>
    </source>
</evidence>
<evidence type="ECO:0000256" key="5">
    <source>
        <dbReference type="PROSITE-ProRule" id="PRU01240"/>
    </source>
</evidence>
<keyword evidence="6" id="KW-1133">Transmembrane helix</keyword>
<dbReference type="InterPro" id="IPR000209">
    <property type="entry name" value="Peptidase_S8/S53_dom"/>
</dbReference>
<dbReference type="InterPro" id="IPR036852">
    <property type="entry name" value="Peptidase_S8/S53_dom_sf"/>
</dbReference>
<keyword evidence="4 5" id="KW-0720">Serine protease</keyword>
<evidence type="ECO:0000256" key="1">
    <source>
        <dbReference type="ARBA" id="ARBA00011073"/>
    </source>
</evidence>
<gene>
    <name evidence="8" type="ORF">MTO99_17580</name>
</gene>
<evidence type="ECO:0000256" key="6">
    <source>
        <dbReference type="SAM" id="Phobius"/>
    </source>
</evidence>
<dbReference type="Proteomes" id="UP000832097">
    <property type="component" value="Chromosome"/>
</dbReference>
<dbReference type="Gene3D" id="3.40.50.200">
    <property type="entry name" value="Peptidase S8/S53 domain"/>
    <property type="match status" value="1"/>
</dbReference>
<keyword evidence="6" id="KW-0812">Transmembrane</keyword>
<dbReference type="RefSeq" id="WP_243555406.1">
    <property type="nucleotide sequence ID" value="NZ_CP094528.1"/>
</dbReference>
<feature type="transmembrane region" description="Helical" evidence="6">
    <location>
        <begin position="394"/>
        <end position="421"/>
    </location>
</feature>
<evidence type="ECO:0000256" key="2">
    <source>
        <dbReference type="ARBA" id="ARBA00022670"/>
    </source>
</evidence>
<evidence type="ECO:0000313" key="8">
    <source>
        <dbReference type="EMBL" id="UOE43947.1"/>
    </source>
</evidence>
<keyword evidence="3 5" id="KW-0378">Hydrolase</keyword>
<feature type="domain" description="Peptidase S8/S53" evidence="7">
    <location>
        <begin position="56"/>
        <end position="327"/>
    </location>
</feature>
<dbReference type="CDD" id="cd00306">
    <property type="entry name" value="Peptidases_S8_S53"/>
    <property type="match status" value="1"/>
</dbReference>
<dbReference type="PROSITE" id="PS00138">
    <property type="entry name" value="SUBTILASE_SER"/>
    <property type="match status" value="1"/>
</dbReference>
<keyword evidence="2 5" id="KW-0645">Protease</keyword>